<sequence length="220" mass="23797">MRVLSLCLVAGVIVTALAGCSSKVAETQQFSGFLPDYSRLKPTESPSGKPTLRWISPDFHSADYRGIYYTPVVYYPVAKPTARVSQTTLDGLRTYVDTQFKTAAAKHKPLVTTTGPGTLIMKTAITTVSAENQDLKFYEVVPVAAVVASTMAASGHRTQNSLLYLELQLIDAQTGKPVIEAVRKAYGKTVPNNSAPITLEDLKQGADEMINDVTAFPQQP</sequence>
<keyword evidence="3" id="KW-1185">Reference proteome</keyword>
<dbReference type="PROSITE" id="PS51257">
    <property type="entry name" value="PROKAR_LIPOPROTEIN"/>
    <property type="match status" value="1"/>
</dbReference>
<proteinExistence type="predicted"/>
<dbReference type="InterPro" id="IPR021747">
    <property type="entry name" value="DUF3313"/>
</dbReference>
<dbReference type="KEGG" id="epi:Q3V30_14305"/>
<evidence type="ECO:0000313" key="2">
    <source>
        <dbReference type="EMBL" id="WLS77646.1"/>
    </source>
</evidence>
<feature type="chain" id="PRO_5041264996" evidence="1">
    <location>
        <begin position="19"/>
        <end position="220"/>
    </location>
</feature>
<dbReference type="Proteomes" id="UP001228139">
    <property type="component" value="Chromosome"/>
</dbReference>
<gene>
    <name evidence="2" type="ORF">Q3V30_14305</name>
</gene>
<feature type="signal peptide" evidence="1">
    <location>
        <begin position="1"/>
        <end position="18"/>
    </location>
</feature>
<protein>
    <submittedName>
        <fullName evidence="2">DUF3313 domain-containing protein</fullName>
    </submittedName>
</protein>
<dbReference type="Pfam" id="PF11769">
    <property type="entry name" value="DUF3313"/>
    <property type="match status" value="1"/>
</dbReference>
<reference evidence="2 3" key="1">
    <citation type="submission" date="2023-07" db="EMBL/GenBank/DDBJ databases">
        <title>Pathogenic bacteria of pear tree diseases.</title>
        <authorList>
            <person name="Zhang Z."/>
            <person name="He L."/>
            <person name="Huang R."/>
        </authorList>
    </citation>
    <scope>NUCLEOTIDE SEQUENCE [LARGE SCALE GENOMIC DNA]</scope>
    <source>
        <strain evidence="2 3">DE2</strain>
    </source>
</reference>
<dbReference type="EMBL" id="CP132353">
    <property type="protein sequence ID" value="WLS77646.1"/>
    <property type="molecule type" value="Genomic_DNA"/>
</dbReference>
<evidence type="ECO:0000256" key="1">
    <source>
        <dbReference type="SAM" id="SignalP"/>
    </source>
</evidence>
<name>A0AA50HL29_9GAMM</name>
<dbReference type="RefSeq" id="WP_306206680.1">
    <property type="nucleotide sequence ID" value="NZ_CP132353.1"/>
</dbReference>
<accession>A0AA50HL29</accession>
<keyword evidence="1" id="KW-0732">Signal</keyword>
<evidence type="ECO:0000313" key="3">
    <source>
        <dbReference type="Proteomes" id="UP001228139"/>
    </source>
</evidence>
<organism evidence="2 3">
    <name type="scientific">Erwinia pyri</name>
    <dbReference type="NCBI Taxonomy" id="3062598"/>
    <lineage>
        <taxon>Bacteria</taxon>
        <taxon>Pseudomonadati</taxon>
        <taxon>Pseudomonadota</taxon>
        <taxon>Gammaproteobacteria</taxon>
        <taxon>Enterobacterales</taxon>
        <taxon>Erwiniaceae</taxon>
        <taxon>Erwinia</taxon>
    </lineage>
</organism>
<dbReference type="AlphaFoldDB" id="A0AA50HL29"/>